<dbReference type="EMBL" id="CAGS01000084">
    <property type="protein sequence ID" value="CCF82977.1"/>
    <property type="molecule type" value="Genomic_DNA"/>
</dbReference>
<dbReference type="Pfam" id="PF00929">
    <property type="entry name" value="RNase_T"/>
    <property type="match status" value="1"/>
</dbReference>
<dbReference type="Gene3D" id="3.30.420.10">
    <property type="entry name" value="Ribonuclease H-like superfamily/Ribonuclease H"/>
    <property type="match status" value="1"/>
</dbReference>
<name>I4EE65_9BACT</name>
<evidence type="ECO:0000256" key="3">
    <source>
        <dbReference type="ARBA" id="ARBA00022839"/>
    </source>
</evidence>
<dbReference type="InterPro" id="IPR013520">
    <property type="entry name" value="Ribonucl_H"/>
</dbReference>
<protein>
    <submittedName>
        <fullName evidence="5">Uncharacterized exonuclease CP81</fullName>
        <ecNumber evidence="5">3.1.-.-</ecNumber>
    </submittedName>
</protein>
<dbReference type="SMART" id="SM00479">
    <property type="entry name" value="EXOIII"/>
    <property type="match status" value="1"/>
</dbReference>
<dbReference type="GO" id="GO:0003676">
    <property type="term" value="F:nucleic acid binding"/>
    <property type="evidence" value="ECO:0007669"/>
    <property type="project" value="InterPro"/>
</dbReference>
<dbReference type="AlphaFoldDB" id="I4EE65"/>
<keyword evidence="2 5" id="KW-0378">Hydrolase</keyword>
<reference evidence="5 6" key="1">
    <citation type="journal article" date="2012" name="ISME J.">
        <title>Nitrification expanded: discovery, physiology and genomics of a nitrite-oxidizing bacterium from the phylum Chloroflexi.</title>
        <authorList>
            <person name="Sorokin D.Y."/>
            <person name="Lucker S."/>
            <person name="Vejmelkova D."/>
            <person name="Kostrikina N.A."/>
            <person name="Kleerebezem R."/>
            <person name="Rijpstra W.I."/>
            <person name="Damste J.S."/>
            <person name="Le Paslier D."/>
            <person name="Muyzer G."/>
            <person name="Wagner M."/>
            <person name="van Loosdrecht M.C."/>
            <person name="Daims H."/>
        </authorList>
    </citation>
    <scope>NUCLEOTIDE SEQUENCE [LARGE SCALE GENOMIC DNA]</scope>
    <source>
        <strain evidence="6">none</strain>
    </source>
</reference>
<dbReference type="EC" id="3.1.-.-" evidence="5"/>
<dbReference type="SUPFAM" id="SSF53098">
    <property type="entry name" value="Ribonuclease H-like"/>
    <property type="match status" value="1"/>
</dbReference>
<feature type="domain" description="Exonuclease" evidence="4">
    <location>
        <begin position="19"/>
        <end position="180"/>
    </location>
</feature>
<comment type="caution">
    <text evidence="5">The sequence shown here is derived from an EMBL/GenBank/DDBJ whole genome shotgun (WGS) entry which is preliminary data.</text>
</comment>
<evidence type="ECO:0000259" key="4">
    <source>
        <dbReference type="SMART" id="SM00479"/>
    </source>
</evidence>
<proteinExistence type="predicted"/>
<dbReference type="PANTHER" id="PTHR30231:SF4">
    <property type="entry name" value="PROTEIN NEN2"/>
    <property type="match status" value="1"/>
</dbReference>
<keyword evidence="3 5" id="KW-0269">Exonuclease</keyword>
<gene>
    <name evidence="5" type="primary">CP</name>
    <name evidence="5" type="ORF">NITHO_1740002</name>
</gene>
<dbReference type="InterPro" id="IPR036397">
    <property type="entry name" value="RNaseH_sf"/>
</dbReference>
<keyword evidence="1" id="KW-0540">Nuclease</keyword>
<evidence type="ECO:0000313" key="5">
    <source>
        <dbReference type="EMBL" id="CCF82977.1"/>
    </source>
</evidence>
<dbReference type="GO" id="GO:0008408">
    <property type="term" value="F:3'-5' exonuclease activity"/>
    <property type="evidence" value="ECO:0007669"/>
    <property type="project" value="TreeGrafter"/>
</dbReference>
<dbReference type="OrthoDB" id="9803913at2"/>
<evidence type="ECO:0000256" key="2">
    <source>
        <dbReference type="ARBA" id="ARBA00022801"/>
    </source>
</evidence>
<evidence type="ECO:0000256" key="1">
    <source>
        <dbReference type="ARBA" id="ARBA00022722"/>
    </source>
</evidence>
<dbReference type="GO" id="GO:0006259">
    <property type="term" value="P:DNA metabolic process"/>
    <property type="evidence" value="ECO:0007669"/>
    <property type="project" value="UniProtKB-ARBA"/>
</dbReference>
<dbReference type="RefSeq" id="WP_008475597.1">
    <property type="nucleotide sequence ID" value="NZ_CAGS01000084.1"/>
</dbReference>
<organism evidence="5 6">
    <name type="scientific">Nitrolancea hollandica Lb</name>
    <dbReference type="NCBI Taxonomy" id="1129897"/>
    <lineage>
        <taxon>Bacteria</taxon>
        <taxon>Pseudomonadati</taxon>
        <taxon>Thermomicrobiota</taxon>
        <taxon>Thermomicrobia</taxon>
        <taxon>Sphaerobacterales</taxon>
        <taxon>Sphaerobacterineae</taxon>
        <taxon>Sphaerobacteraceae</taxon>
        <taxon>Nitrolancea</taxon>
    </lineage>
</organism>
<accession>I4EE65</accession>
<dbReference type="Proteomes" id="UP000004221">
    <property type="component" value="Unassembled WGS sequence"/>
</dbReference>
<dbReference type="PANTHER" id="PTHR30231">
    <property type="entry name" value="DNA POLYMERASE III SUBUNIT EPSILON"/>
    <property type="match status" value="1"/>
</dbReference>
<dbReference type="InterPro" id="IPR012337">
    <property type="entry name" value="RNaseH-like_sf"/>
</dbReference>
<keyword evidence="6" id="KW-1185">Reference proteome</keyword>
<sequence length="197" mass="21963">MHNRDTAIEWAAGIVSRGDVLYLDTETTGLDSRAEIVEIAVINGAGVTVLDRLVRPSSRIPPEVTAIHGIDDDMVAGAPAWPVVFAEFAHLLQRYASIVVYNAPFDRRIINQVNQRYGLPPVEIDWHCAMQQFAVYAGRRHSLARAARSVGVPLAPTHRALADTQVCRDLVHAMAASRPCDEPLPEFRPRRRRWLPD</sequence>
<dbReference type="CDD" id="cd06127">
    <property type="entry name" value="DEDDh"/>
    <property type="match status" value="1"/>
</dbReference>
<evidence type="ECO:0000313" key="6">
    <source>
        <dbReference type="Proteomes" id="UP000004221"/>
    </source>
</evidence>